<accession>B6K7H8</accession>
<dbReference type="STRING" id="402676.B6K7H8"/>
<feature type="transmembrane region" description="Helical" evidence="5">
    <location>
        <begin position="123"/>
        <end position="147"/>
    </location>
</feature>
<name>B6K7H8_SCHJY</name>
<dbReference type="AlphaFoldDB" id="B6K7H8"/>
<evidence type="ECO:0000256" key="4">
    <source>
        <dbReference type="ARBA" id="ARBA00023316"/>
    </source>
</evidence>
<dbReference type="Pfam" id="PF03935">
    <property type="entry name" value="SKN1_KRE6_Sbg1"/>
    <property type="match status" value="1"/>
</dbReference>
<evidence type="ECO:0000256" key="5">
    <source>
        <dbReference type="SAM" id="Phobius"/>
    </source>
</evidence>
<reference evidence="6 8" key="1">
    <citation type="journal article" date="2011" name="Science">
        <title>Comparative functional genomics of the fission yeasts.</title>
        <authorList>
            <person name="Rhind N."/>
            <person name="Chen Z."/>
            <person name="Yassour M."/>
            <person name="Thompson D.A."/>
            <person name="Haas B.J."/>
            <person name="Habib N."/>
            <person name="Wapinski I."/>
            <person name="Roy S."/>
            <person name="Lin M.F."/>
            <person name="Heiman D.I."/>
            <person name="Young S.K."/>
            <person name="Furuya K."/>
            <person name="Guo Y."/>
            <person name="Pidoux A."/>
            <person name="Chen H.M."/>
            <person name="Robbertse B."/>
            <person name="Goldberg J.M."/>
            <person name="Aoki K."/>
            <person name="Bayne E.H."/>
            <person name="Berlin A.M."/>
            <person name="Desjardins C.A."/>
            <person name="Dobbs E."/>
            <person name="Dukaj L."/>
            <person name="Fan L."/>
            <person name="FitzGerald M.G."/>
            <person name="French C."/>
            <person name="Gujja S."/>
            <person name="Hansen K."/>
            <person name="Keifenheim D."/>
            <person name="Levin J.Z."/>
            <person name="Mosher R.A."/>
            <person name="Mueller C.A."/>
            <person name="Pfiffner J."/>
            <person name="Priest M."/>
            <person name="Russ C."/>
            <person name="Smialowska A."/>
            <person name="Swoboda P."/>
            <person name="Sykes S.M."/>
            <person name="Vaughn M."/>
            <person name="Vengrova S."/>
            <person name="Yoder R."/>
            <person name="Zeng Q."/>
            <person name="Allshire R."/>
            <person name="Baulcombe D."/>
            <person name="Birren B.W."/>
            <person name="Brown W."/>
            <person name="Ekwall K."/>
            <person name="Kellis M."/>
            <person name="Leatherwood J."/>
            <person name="Levin H."/>
            <person name="Margalit H."/>
            <person name="Martienssen R."/>
            <person name="Nieduszynski C.A."/>
            <person name="Spatafora J.W."/>
            <person name="Friedman N."/>
            <person name="Dalgaard J.Z."/>
            <person name="Baumann P."/>
            <person name="Niki H."/>
            <person name="Regev A."/>
            <person name="Nusbaum C."/>
        </authorList>
    </citation>
    <scope>NUCLEOTIDE SEQUENCE [LARGE SCALE GENOMIC DNA]</scope>
    <source>
        <strain evidence="8">yFS275 / FY16936</strain>
    </source>
</reference>
<keyword evidence="8" id="KW-1185">Reference proteome</keyword>
<dbReference type="EMBL" id="KE651168">
    <property type="protein sequence ID" value="EEB09482.1"/>
    <property type="molecule type" value="Genomic_DNA"/>
</dbReference>
<keyword evidence="3" id="KW-0325">Glycoprotein</keyword>
<proteinExistence type="predicted"/>
<dbReference type="JaponicusDB" id="SJAG_04690">
    <property type="gene designation" value="sbg1"/>
</dbReference>
<keyword evidence="5" id="KW-0812">Transmembrane</keyword>
<comment type="subcellular location">
    <subcellularLocation>
        <location evidence="1">Membrane</location>
    </subcellularLocation>
</comment>
<sequence length="158" mass="17563">MAESAAGYSSNYGAYASQSSQEHLGGAYERDVDDIWTSEDIHPIEESVLEEKLEPALAPPPQIREYSPYRDEAHDSSLGSFASPTPIHTATLLWDPAVKEADDILHNEDFNDKRDLDIFTLRGFVNIITLVLLALGLLMLFIGYPILSAVNVQKQRKS</sequence>
<evidence type="ECO:0000256" key="3">
    <source>
        <dbReference type="ARBA" id="ARBA00023180"/>
    </source>
</evidence>
<evidence type="ECO:0000313" key="7">
    <source>
        <dbReference type="JaponicusDB" id="SJAG_04690"/>
    </source>
</evidence>
<dbReference type="GO" id="GO:0016020">
    <property type="term" value="C:membrane"/>
    <property type="evidence" value="ECO:0007669"/>
    <property type="project" value="UniProtKB-SubCell"/>
</dbReference>
<organism evidence="6 8">
    <name type="scientific">Schizosaccharomyces japonicus (strain yFS275 / FY16936)</name>
    <name type="common">Fission yeast</name>
    <dbReference type="NCBI Taxonomy" id="402676"/>
    <lineage>
        <taxon>Eukaryota</taxon>
        <taxon>Fungi</taxon>
        <taxon>Dikarya</taxon>
        <taxon>Ascomycota</taxon>
        <taxon>Taphrinomycotina</taxon>
        <taxon>Schizosaccharomycetes</taxon>
        <taxon>Schizosaccharomycetales</taxon>
        <taxon>Schizosaccharomycetaceae</taxon>
        <taxon>Schizosaccharomyces</taxon>
    </lineage>
</organism>
<dbReference type="InterPro" id="IPR005629">
    <property type="entry name" value="Skn1/Kre6/Sbg1"/>
</dbReference>
<keyword evidence="5" id="KW-1133">Transmembrane helix</keyword>
<evidence type="ECO:0000256" key="2">
    <source>
        <dbReference type="ARBA" id="ARBA00023136"/>
    </source>
</evidence>
<keyword evidence="4" id="KW-0961">Cell wall biogenesis/degradation</keyword>
<dbReference type="GeneID" id="7051481"/>
<gene>
    <name evidence="7" type="primary">sbg1</name>
    <name evidence="6" type="ORF">SJAG_04690</name>
</gene>
<protein>
    <submittedName>
        <fullName evidence="6">Beta-glucan synthesis-associated protein</fullName>
    </submittedName>
</protein>
<dbReference type="VEuPathDB" id="FungiDB:SJAG_04690"/>
<evidence type="ECO:0000256" key="1">
    <source>
        <dbReference type="ARBA" id="ARBA00004370"/>
    </source>
</evidence>
<dbReference type="HOGENOM" id="CLU_136364_0_0_1"/>
<dbReference type="RefSeq" id="XP_002175775.1">
    <property type="nucleotide sequence ID" value="XM_002175739.1"/>
</dbReference>
<dbReference type="OrthoDB" id="5338238at2759"/>
<evidence type="ECO:0000313" key="8">
    <source>
        <dbReference type="Proteomes" id="UP000001744"/>
    </source>
</evidence>
<keyword evidence="2 5" id="KW-0472">Membrane</keyword>
<evidence type="ECO:0000313" key="6">
    <source>
        <dbReference type="EMBL" id="EEB09482.1"/>
    </source>
</evidence>
<dbReference type="Proteomes" id="UP000001744">
    <property type="component" value="Unassembled WGS sequence"/>
</dbReference>